<organism evidence="2 3">
    <name type="scientific">Stentor coeruleus</name>
    <dbReference type="NCBI Taxonomy" id="5963"/>
    <lineage>
        <taxon>Eukaryota</taxon>
        <taxon>Sar</taxon>
        <taxon>Alveolata</taxon>
        <taxon>Ciliophora</taxon>
        <taxon>Postciliodesmatophora</taxon>
        <taxon>Heterotrichea</taxon>
        <taxon>Heterotrichida</taxon>
        <taxon>Stentoridae</taxon>
        <taxon>Stentor</taxon>
    </lineage>
</organism>
<feature type="compositionally biased region" description="Low complexity" evidence="1">
    <location>
        <begin position="54"/>
        <end position="63"/>
    </location>
</feature>
<feature type="region of interest" description="Disordered" evidence="1">
    <location>
        <begin position="54"/>
        <end position="74"/>
    </location>
</feature>
<sequence>MVDHEYNDYDFGCVYDDIDIPIQDFNDIQIPQSNFSQNTDSSFSSLSSLSLSQNSQNASTSSSRRAGRPEHDMTQILRKFTKNTGKSADRENFSIFIIRIINKLFRCALKMSKIGKTRVFKGIRATVLRNTIELFKDLAIMNIDLANACVNDKRHYFTTAEIKKFFSEIMIQSAFKHVIDVLFIEDNIEDYCIRFNFRCCGNQDEHRDECVERWMNLKGYLNEYFMGSFRSVSGKNDDNPDSYFS</sequence>
<protein>
    <submittedName>
        <fullName evidence="2">Uncharacterized protein</fullName>
    </submittedName>
</protein>
<gene>
    <name evidence="2" type="ORF">SteCoe_14877</name>
</gene>
<name>A0A1R2C4X8_9CILI</name>
<dbReference type="EMBL" id="MPUH01000281">
    <property type="protein sequence ID" value="OMJ84066.1"/>
    <property type="molecule type" value="Genomic_DNA"/>
</dbReference>
<keyword evidence="3" id="KW-1185">Reference proteome</keyword>
<proteinExistence type="predicted"/>
<accession>A0A1R2C4X8</accession>
<dbReference type="Proteomes" id="UP000187209">
    <property type="component" value="Unassembled WGS sequence"/>
</dbReference>
<comment type="caution">
    <text evidence="2">The sequence shown here is derived from an EMBL/GenBank/DDBJ whole genome shotgun (WGS) entry which is preliminary data.</text>
</comment>
<evidence type="ECO:0000313" key="2">
    <source>
        <dbReference type="EMBL" id="OMJ84066.1"/>
    </source>
</evidence>
<dbReference type="AlphaFoldDB" id="A0A1R2C4X8"/>
<evidence type="ECO:0000313" key="3">
    <source>
        <dbReference type="Proteomes" id="UP000187209"/>
    </source>
</evidence>
<reference evidence="2 3" key="1">
    <citation type="submission" date="2016-11" db="EMBL/GenBank/DDBJ databases">
        <title>The macronuclear genome of Stentor coeruleus: a giant cell with tiny introns.</title>
        <authorList>
            <person name="Slabodnick M."/>
            <person name="Ruby J.G."/>
            <person name="Reiff S.B."/>
            <person name="Swart E.C."/>
            <person name="Gosai S."/>
            <person name="Prabakaran S."/>
            <person name="Witkowska E."/>
            <person name="Larue G.E."/>
            <person name="Fisher S."/>
            <person name="Freeman R.M."/>
            <person name="Gunawardena J."/>
            <person name="Chu W."/>
            <person name="Stover N.A."/>
            <person name="Gregory B.D."/>
            <person name="Nowacki M."/>
            <person name="Derisi J."/>
            <person name="Roy S.W."/>
            <person name="Marshall W.F."/>
            <person name="Sood P."/>
        </authorList>
    </citation>
    <scope>NUCLEOTIDE SEQUENCE [LARGE SCALE GENOMIC DNA]</scope>
    <source>
        <strain evidence="2">WM001</strain>
    </source>
</reference>
<evidence type="ECO:0000256" key="1">
    <source>
        <dbReference type="SAM" id="MobiDB-lite"/>
    </source>
</evidence>